<dbReference type="RefSeq" id="WP_187965012.1">
    <property type="nucleotide sequence ID" value="NZ_JACVDC010000016.1"/>
</dbReference>
<gene>
    <name evidence="1" type="ORF">IBL28_07780</name>
</gene>
<reference evidence="1 2" key="1">
    <citation type="submission" date="2020-09" db="EMBL/GenBank/DDBJ databases">
        <title>Sinomicrobium weinanense sp. nov., a halophilic bacteria isolated from saline-alkali soil.</title>
        <authorList>
            <person name="Wu P."/>
            <person name="Ren H."/>
            <person name="Mei Y."/>
            <person name="Liang Y."/>
            <person name="Chen Z."/>
        </authorList>
    </citation>
    <scope>NUCLEOTIDE SEQUENCE [LARGE SCALE GENOMIC DNA]</scope>
    <source>
        <strain evidence="1 2">FJxs</strain>
    </source>
</reference>
<evidence type="ECO:0000313" key="1">
    <source>
        <dbReference type="EMBL" id="MBC9795861.1"/>
    </source>
</evidence>
<keyword evidence="2" id="KW-1185">Reference proteome</keyword>
<dbReference type="Proteomes" id="UP000653730">
    <property type="component" value="Unassembled WGS sequence"/>
</dbReference>
<sequence length="72" mass="8327">MRENFEGDNTFEDIQAKTGIDKQRLTDIYFNTGAPEPYEFLLIEKAVGKEPGEMMKAYVEKYSVKKLYLALV</sequence>
<comment type="caution">
    <text evidence="1">The sequence shown here is derived from an EMBL/GenBank/DDBJ whole genome shotgun (WGS) entry which is preliminary data.</text>
</comment>
<protein>
    <submittedName>
        <fullName evidence="1">Uncharacterized protein</fullName>
    </submittedName>
</protein>
<organism evidence="1 2">
    <name type="scientific">Sinomicrobium weinanense</name>
    <dbReference type="NCBI Taxonomy" id="2842200"/>
    <lineage>
        <taxon>Bacteria</taxon>
        <taxon>Pseudomonadati</taxon>
        <taxon>Bacteroidota</taxon>
        <taxon>Flavobacteriia</taxon>
        <taxon>Flavobacteriales</taxon>
        <taxon>Flavobacteriaceae</taxon>
        <taxon>Sinomicrobium</taxon>
    </lineage>
</organism>
<accession>A0A926JRE4</accession>
<dbReference type="EMBL" id="JACVDC010000016">
    <property type="protein sequence ID" value="MBC9795861.1"/>
    <property type="molecule type" value="Genomic_DNA"/>
</dbReference>
<proteinExistence type="predicted"/>
<name>A0A926JRE4_9FLAO</name>
<evidence type="ECO:0000313" key="2">
    <source>
        <dbReference type="Proteomes" id="UP000653730"/>
    </source>
</evidence>
<dbReference type="AlphaFoldDB" id="A0A926JRE4"/>